<keyword evidence="3" id="KW-1185">Reference proteome</keyword>
<dbReference type="EMBL" id="JH432085">
    <property type="status" value="NOT_ANNOTATED_CDS"/>
    <property type="molecule type" value="Genomic_DNA"/>
</dbReference>
<dbReference type="eggNOG" id="ENOG502S767">
    <property type="taxonomic scope" value="Eukaryota"/>
</dbReference>
<protein>
    <recommendedName>
        <fullName evidence="4">Eclosion hormone</fullName>
    </recommendedName>
</protein>
<evidence type="ECO:0000313" key="2">
    <source>
        <dbReference type="EnsemblMetazoa" id="SMAR011656-PA"/>
    </source>
</evidence>
<accession>T1JCY5</accession>
<reference evidence="2" key="2">
    <citation type="submission" date="2015-02" db="UniProtKB">
        <authorList>
            <consortium name="EnsemblMetazoa"/>
        </authorList>
    </citation>
    <scope>IDENTIFICATION</scope>
</reference>
<organism evidence="2 3">
    <name type="scientific">Strigamia maritima</name>
    <name type="common">European centipede</name>
    <name type="synonym">Geophilus maritimus</name>
    <dbReference type="NCBI Taxonomy" id="126957"/>
    <lineage>
        <taxon>Eukaryota</taxon>
        <taxon>Metazoa</taxon>
        <taxon>Ecdysozoa</taxon>
        <taxon>Arthropoda</taxon>
        <taxon>Myriapoda</taxon>
        <taxon>Chilopoda</taxon>
        <taxon>Pleurostigmophora</taxon>
        <taxon>Geophilomorpha</taxon>
        <taxon>Linotaeniidae</taxon>
        <taxon>Strigamia</taxon>
    </lineage>
</organism>
<evidence type="ECO:0008006" key="4">
    <source>
        <dbReference type="Google" id="ProtNLM"/>
    </source>
</evidence>
<evidence type="ECO:0000313" key="3">
    <source>
        <dbReference type="Proteomes" id="UP000014500"/>
    </source>
</evidence>
<dbReference type="Pfam" id="PF04736">
    <property type="entry name" value="Eclosion"/>
    <property type="match status" value="1"/>
</dbReference>
<dbReference type="STRING" id="126957.T1JCY5"/>
<sequence length="83" mass="9313">MRQSESQRAAVSTVVILLLLHLDRASSRSINLCIQNCAQCKKMFGPYFEGQLCAETCIELRAKMTPDCADANSISPFLNKFER</sequence>
<dbReference type="GO" id="GO:0007218">
    <property type="term" value="P:neuropeptide signaling pathway"/>
    <property type="evidence" value="ECO:0007669"/>
    <property type="project" value="InterPro"/>
</dbReference>
<dbReference type="InterPro" id="IPR006825">
    <property type="entry name" value="Eclosion"/>
</dbReference>
<dbReference type="HOGENOM" id="CLU_175797_0_0_1"/>
<dbReference type="OMA" id="KAPENEY"/>
<name>T1JCY5_STRMM</name>
<proteinExistence type="predicted"/>
<dbReference type="Proteomes" id="UP000014500">
    <property type="component" value="Unassembled WGS sequence"/>
</dbReference>
<dbReference type="EnsemblMetazoa" id="SMAR011656-RA">
    <property type="protein sequence ID" value="SMAR011656-PA"/>
    <property type="gene ID" value="SMAR011656"/>
</dbReference>
<dbReference type="GO" id="GO:0018990">
    <property type="term" value="P:ecdysis, chitin-based cuticle"/>
    <property type="evidence" value="ECO:0007669"/>
    <property type="project" value="InterPro"/>
</dbReference>
<evidence type="ECO:0000256" key="1">
    <source>
        <dbReference type="SAM" id="SignalP"/>
    </source>
</evidence>
<dbReference type="PhylomeDB" id="T1JCY5"/>
<feature type="chain" id="PRO_5004580208" description="Eclosion hormone" evidence="1">
    <location>
        <begin position="28"/>
        <end position="83"/>
    </location>
</feature>
<dbReference type="AlphaFoldDB" id="T1JCY5"/>
<reference evidence="3" key="1">
    <citation type="submission" date="2011-05" db="EMBL/GenBank/DDBJ databases">
        <authorList>
            <person name="Richards S.R."/>
            <person name="Qu J."/>
            <person name="Jiang H."/>
            <person name="Jhangiani S.N."/>
            <person name="Agravi P."/>
            <person name="Goodspeed R."/>
            <person name="Gross S."/>
            <person name="Mandapat C."/>
            <person name="Jackson L."/>
            <person name="Mathew T."/>
            <person name="Pu L."/>
            <person name="Thornton R."/>
            <person name="Saada N."/>
            <person name="Wilczek-Boney K.B."/>
            <person name="Lee S."/>
            <person name="Kovar C."/>
            <person name="Wu Y."/>
            <person name="Scherer S.E."/>
            <person name="Worley K.C."/>
            <person name="Muzny D.M."/>
            <person name="Gibbs R."/>
        </authorList>
    </citation>
    <scope>NUCLEOTIDE SEQUENCE</scope>
    <source>
        <strain evidence="3">Brora</strain>
    </source>
</reference>
<dbReference type="GO" id="GO:0008255">
    <property type="term" value="F:ecdysis-triggering hormone activity"/>
    <property type="evidence" value="ECO:0007669"/>
    <property type="project" value="InterPro"/>
</dbReference>
<keyword evidence="1" id="KW-0732">Signal</keyword>
<feature type="signal peptide" evidence="1">
    <location>
        <begin position="1"/>
        <end position="27"/>
    </location>
</feature>